<dbReference type="HOGENOM" id="CLU_3189405_0_0_11"/>
<name>G8XFP0_STREN</name>
<accession>G8XFP0</accession>
<evidence type="ECO:0000313" key="3">
    <source>
        <dbReference type="Proteomes" id="UP000007842"/>
    </source>
</evidence>
<keyword evidence="3" id="KW-1185">Reference proteome</keyword>
<organism evidence="2 3">
    <name type="scientific">Streptantibioticus cattleyicolor (strain ATCC 35852 / DSM 46488 / JCM 4925 / NBRC 14057 / NRRL 8057)</name>
    <name type="common">Streptomyces cattleya</name>
    <dbReference type="NCBI Taxonomy" id="1003195"/>
    <lineage>
        <taxon>Bacteria</taxon>
        <taxon>Bacillati</taxon>
        <taxon>Actinomycetota</taxon>
        <taxon>Actinomycetes</taxon>
        <taxon>Kitasatosporales</taxon>
        <taxon>Streptomycetaceae</taxon>
        <taxon>Streptantibioticus</taxon>
    </lineage>
</organism>
<dbReference type="KEGG" id="scy:SCATT_p13070"/>
<dbReference type="EMBL" id="CP003229">
    <property type="protein sequence ID" value="AEW99500.1"/>
    <property type="molecule type" value="Genomic_DNA"/>
</dbReference>
<dbReference type="AlphaFoldDB" id="G8XFP0"/>
<evidence type="ECO:0000313" key="2">
    <source>
        <dbReference type="EMBL" id="AEW99500.1"/>
    </source>
</evidence>
<evidence type="ECO:0000256" key="1">
    <source>
        <dbReference type="SAM" id="MobiDB-lite"/>
    </source>
</evidence>
<feature type="compositionally biased region" description="Basic and acidic residues" evidence="1">
    <location>
        <begin position="33"/>
        <end position="46"/>
    </location>
</feature>
<sequence>MPAPVIPTQPRAENPRRAINDTRCGSRVGPACRDGDRADAADRAFR</sequence>
<protein>
    <submittedName>
        <fullName evidence="2">Uncharacterized protein</fullName>
    </submittedName>
</protein>
<gene>
    <name evidence="2" type="ordered locus">SCATT_p13070</name>
</gene>
<dbReference type="Proteomes" id="UP000007842">
    <property type="component" value="Plasmid pSCATT"/>
</dbReference>
<feature type="region of interest" description="Disordered" evidence="1">
    <location>
        <begin position="1"/>
        <end position="46"/>
    </location>
</feature>
<keyword evidence="2" id="KW-0614">Plasmid</keyword>
<geneLocation type="plasmid" evidence="2 3">
    <name>pSCATT</name>
</geneLocation>
<reference evidence="3" key="1">
    <citation type="submission" date="2011-12" db="EMBL/GenBank/DDBJ databases">
        <title>Complete genome sequence of Streptomyces cattleya strain DSM 46488.</title>
        <authorList>
            <person name="Ou H.-Y."/>
            <person name="Li P."/>
            <person name="Zhao C."/>
            <person name="O'Hagan D."/>
            <person name="Deng Z."/>
        </authorList>
    </citation>
    <scope>NUCLEOTIDE SEQUENCE [LARGE SCALE GENOMIC DNA]</scope>
    <source>
        <strain evidence="3">ATCC 35852 / DSM 46488 / JCM 4925 / NBRC 14057 / NRRL 8057</strain>
        <plasmid evidence="3">Plasmid pSCATT</plasmid>
    </source>
</reference>
<proteinExistence type="predicted"/>